<evidence type="ECO:0000313" key="2">
    <source>
        <dbReference type="Proteomes" id="UP000276215"/>
    </source>
</evidence>
<name>A0A3N4JVA9_9PEZI</name>
<keyword evidence="2" id="KW-1185">Reference proteome</keyword>
<gene>
    <name evidence="1" type="ORF">L873DRAFT_1681769</name>
</gene>
<dbReference type="AlphaFoldDB" id="A0A3N4JVA9"/>
<sequence>PTCQEQLLVNSNFLLMEDNTPAHDAGFTNQEREKERIQKVNWLPNSPDFNPIKQI</sequence>
<dbReference type="EMBL" id="ML120383">
    <property type="protein sequence ID" value="RPB00061.1"/>
    <property type="molecule type" value="Genomic_DNA"/>
</dbReference>
<evidence type="ECO:0008006" key="3">
    <source>
        <dbReference type="Google" id="ProtNLM"/>
    </source>
</evidence>
<evidence type="ECO:0000313" key="1">
    <source>
        <dbReference type="EMBL" id="RPB00061.1"/>
    </source>
</evidence>
<dbReference type="InterPro" id="IPR036397">
    <property type="entry name" value="RNaseH_sf"/>
</dbReference>
<accession>A0A3N4JVA9</accession>
<feature type="non-terminal residue" evidence="1">
    <location>
        <position position="1"/>
    </location>
</feature>
<dbReference type="Gene3D" id="3.30.420.10">
    <property type="entry name" value="Ribonuclease H-like superfamily/Ribonuclease H"/>
    <property type="match status" value="1"/>
</dbReference>
<proteinExistence type="predicted"/>
<protein>
    <recommendedName>
        <fullName evidence="3">Tc1-like transposase DDE domain-containing protein</fullName>
    </recommendedName>
</protein>
<dbReference type="Proteomes" id="UP000276215">
    <property type="component" value="Unassembled WGS sequence"/>
</dbReference>
<organism evidence="1 2">
    <name type="scientific">Choiromyces venosus 120613-1</name>
    <dbReference type="NCBI Taxonomy" id="1336337"/>
    <lineage>
        <taxon>Eukaryota</taxon>
        <taxon>Fungi</taxon>
        <taxon>Dikarya</taxon>
        <taxon>Ascomycota</taxon>
        <taxon>Pezizomycotina</taxon>
        <taxon>Pezizomycetes</taxon>
        <taxon>Pezizales</taxon>
        <taxon>Tuberaceae</taxon>
        <taxon>Choiromyces</taxon>
    </lineage>
</organism>
<reference evidence="1 2" key="1">
    <citation type="journal article" date="2018" name="Nat. Ecol. Evol.">
        <title>Pezizomycetes genomes reveal the molecular basis of ectomycorrhizal truffle lifestyle.</title>
        <authorList>
            <person name="Murat C."/>
            <person name="Payen T."/>
            <person name="Noel B."/>
            <person name="Kuo A."/>
            <person name="Morin E."/>
            <person name="Chen J."/>
            <person name="Kohler A."/>
            <person name="Krizsan K."/>
            <person name="Balestrini R."/>
            <person name="Da Silva C."/>
            <person name="Montanini B."/>
            <person name="Hainaut M."/>
            <person name="Levati E."/>
            <person name="Barry K.W."/>
            <person name="Belfiori B."/>
            <person name="Cichocki N."/>
            <person name="Clum A."/>
            <person name="Dockter R.B."/>
            <person name="Fauchery L."/>
            <person name="Guy J."/>
            <person name="Iotti M."/>
            <person name="Le Tacon F."/>
            <person name="Lindquist E.A."/>
            <person name="Lipzen A."/>
            <person name="Malagnac F."/>
            <person name="Mello A."/>
            <person name="Molinier V."/>
            <person name="Miyauchi S."/>
            <person name="Poulain J."/>
            <person name="Riccioni C."/>
            <person name="Rubini A."/>
            <person name="Sitrit Y."/>
            <person name="Splivallo R."/>
            <person name="Traeger S."/>
            <person name="Wang M."/>
            <person name="Zifcakova L."/>
            <person name="Wipf D."/>
            <person name="Zambonelli A."/>
            <person name="Paolocci F."/>
            <person name="Nowrousian M."/>
            <person name="Ottonello S."/>
            <person name="Baldrian P."/>
            <person name="Spatafora J.W."/>
            <person name="Henrissat B."/>
            <person name="Nagy L.G."/>
            <person name="Aury J.M."/>
            <person name="Wincker P."/>
            <person name="Grigoriev I.V."/>
            <person name="Bonfante P."/>
            <person name="Martin F.M."/>
        </authorList>
    </citation>
    <scope>NUCLEOTIDE SEQUENCE [LARGE SCALE GENOMIC DNA]</scope>
    <source>
        <strain evidence="1 2">120613-1</strain>
    </source>
</reference>
<dbReference type="OrthoDB" id="3478007at2759"/>
<dbReference type="GO" id="GO:0003676">
    <property type="term" value="F:nucleic acid binding"/>
    <property type="evidence" value="ECO:0007669"/>
    <property type="project" value="InterPro"/>
</dbReference>